<dbReference type="PANTHER" id="PTHR37946:SF1">
    <property type="entry name" value="SLL1969 PROTEIN"/>
    <property type="match status" value="1"/>
</dbReference>
<evidence type="ECO:0000313" key="3">
    <source>
        <dbReference type="Proteomes" id="UP000318288"/>
    </source>
</evidence>
<gene>
    <name evidence="2" type="ORF">Poly51_43270</name>
</gene>
<dbReference type="OrthoDB" id="556502at2"/>
<comment type="caution">
    <text evidence="2">The sequence shown here is derived from an EMBL/GenBank/DDBJ whole genome shotgun (WGS) entry which is preliminary data.</text>
</comment>
<proteinExistence type="predicted"/>
<feature type="domain" description="GPI inositol-deacylase PGAP1-like alpha/beta" evidence="1">
    <location>
        <begin position="232"/>
        <end position="281"/>
    </location>
</feature>
<dbReference type="GO" id="GO:0016788">
    <property type="term" value="F:hydrolase activity, acting on ester bonds"/>
    <property type="evidence" value="ECO:0007669"/>
    <property type="project" value="InterPro"/>
</dbReference>
<dbReference type="RefSeq" id="WP_146459688.1">
    <property type="nucleotide sequence ID" value="NZ_SJPW01000005.1"/>
</dbReference>
<evidence type="ECO:0000313" key="2">
    <source>
        <dbReference type="EMBL" id="TWU51033.1"/>
    </source>
</evidence>
<name>A0A5C6EMS9_9BACT</name>
<organism evidence="2 3">
    <name type="scientific">Rubripirellula tenax</name>
    <dbReference type="NCBI Taxonomy" id="2528015"/>
    <lineage>
        <taxon>Bacteria</taxon>
        <taxon>Pseudomonadati</taxon>
        <taxon>Planctomycetota</taxon>
        <taxon>Planctomycetia</taxon>
        <taxon>Pirellulales</taxon>
        <taxon>Pirellulaceae</taxon>
        <taxon>Rubripirellula</taxon>
    </lineage>
</organism>
<accession>A0A5C6EMS9</accession>
<evidence type="ECO:0000259" key="1">
    <source>
        <dbReference type="Pfam" id="PF07819"/>
    </source>
</evidence>
<dbReference type="InterPro" id="IPR029058">
    <property type="entry name" value="AB_hydrolase_fold"/>
</dbReference>
<dbReference type="Pfam" id="PF07819">
    <property type="entry name" value="PGAP1"/>
    <property type="match status" value="1"/>
</dbReference>
<dbReference type="PANTHER" id="PTHR37946">
    <property type="entry name" value="SLL1969 PROTEIN"/>
    <property type="match status" value="1"/>
</dbReference>
<dbReference type="EMBL" id="SJPW01000005">
    <property type="protein sequence ID" value="TWU51033.1"/>
    <property type="molecule type" value="Genomic_DNA"/>
</dbReference>
<keyword evidence="2" id="KW-0378">Hydrolase</keyword>
<keyword evidence="3" id="KW-1185">Reference proteome</keyword>
<dbReference type="AlphaFoldDB" id="A0A5C6EMS9"/>
<dbReference type="Proteomes" id="UP000318288">
    <property type="component" value="Unassembled WGS sequence"/>
</dbReference>
<dbReference type="Gene3D" id="3.40.50.1820">
    <property type="entry name" value="alpha/beta hydrolase"/>
    <property type="match status" value="1"/>
</dbReference>
<sequence>MPFSASVFPGVALVPDGPIPNRRESRNRWVFLALTILIGGVSVGSSASGQTVSNEWLEVAVPSVDGRVRWGDVADAMADAIQLDKESVRGLLPDGEMNLSDGGVQLVLMGVNLMLGQRGSILMDVDAKGEPSIKLRLRIADEATKIESDGRAIRGPAPVTLTVDENWEAQTLTKPLVVCFHGLKSGPHVFSPLRDELRRAGYATATVSYDDRRSIADTAAMAADQCKAFFRSQVRTPSLALIGHSMGGLVTRQWAEDPKLADRHIVRLITIATPHGGSTLATMPPLIDLVTEGSLQPQDCVNLLLHLPSSPGIRDLEPGSPALANMNAWPRRSDVQYTCIAGTRCPVSAEDSQELRSMLRQLDQDGSFTRLIRPRILPLIQETDEWIEGKGDGAVSVSNAWIPGVKDHVEVPLAHSELIAPMANGSRNPVWQTILDRLGEER</sequence>
<protein>
    <submittedName>
        <fullName evidence="2">Alpha/beta hydrolase family protein</fullName>
    </submittedName>
</protein>
<dbReference type="InterPro" id="IPR012908">
    <property type="entry name" value="PGAP1-ab_dom-like"/>
</dbReference>
<reference evidence="2 3" key="1">
    <citation type="submission" date="2019-02" db="EMBL/GenBank/DDBJ databases">
        <title>Deep-cultivation of Planctomycetes and their phenomic and genomic characterization uncovers novel biology.</title>
        <authorList>
            <person name="Wiegand S."/>
            <person name="Jogler M."/>
            <person name="Boedeker C."/>
            <person name="Pinto D."/>
            <person name="Vollmers J."/>
            <person name="Rivas-Marin E."/>
            <person name="Kohn T."/>
            <person name="Peeters S.H."/>
            <person name="Heuer A."/>
            <person name="Rast P."/>
            <person name="Oberbeckmann S."/>
            <person name="Bunk B."/>
            <person name="Jeske O."/>
            <person name="Meyerdierks A."/>
            <person name="Storesund J.E."/>
            <person name="Kallscheuer N."/>
            <person name="Luecker S."/>
            <person name="Lage O.M."/>
            <person name="Pohl T."/>
            <person name="Merkel B.J."/>
            <person name="Hornburger P."/>
            <person name="Mueller R.-W."/>
            <person name="Bruemmer F."/>
            <person name="Labrenz M."/>
            <person name="Spormann A.M."/>
            <person name="Op Den Camp H."/>
            <person name="Overmann J."/>
            <person name="Amann R."/>
            <person name="Jetten M.S.M."/>
            <person name="Mascher T."/>
            <person name="Medema M.H."/>
            <person name="Devos D.P."/>
            <person name="Kaster A.-K."/>
            <person name="Ovreas L."/>
            <person name="Rohde M."/>
            <person name="Galperin M.Y."/>
            <person name="Jogler C."/>
        </authorList>
    </citation>
    <scope>NUCLEOTIDE SEQUENCE [LARGE SCALE GENOMIC DNA]</scope>
    <source>
        <strain evidence="2 3">Poly51</strain>
    </source>
</reference>
<dbReference type="SUPFAM" id="SSF53474">
    <property type="entry name" value="alpha/beta-Hydrolases"/>
    <property type="match status" value="1"/>
</dbReference>